<dbReference type="PANTHER" id="PTHR14383">
    <property type="entry name" value="SWAP-70 RECOMBINASE"/>
    <property type="match status" value="1"/>
</dbReference>
<keyword evidence="1" id="KW-0175">Coiled coil</keyword>
<feature type="compositionally biased region" description="Basic and acidic residues" evidence="2">
    <location>
        <begin position="208"/>
        <end position="218"/>
    </location>
</feature>
<reference evidence="3 4" key="1">
    <citation type="journal article" date="2018" name="Nat. Ecol. Evol.">
        <title>Shark genomes provide insights into elasmobranch evolution and the origin of vertebrates.</title>
        <authorList>
            <person name="Hara Y"/>
            <person name="Yamaguchi K"/>
            <person name="Onimaru K"/>
            <person name="Kadota M"/>
            <person name="Koyanagi M"/>
            <person name="Keeley SD"/>
            <person name="Tatsumi K"/>
            <person name="Tanaka K"/>
            <person name="Motone F"/>
            <person name="Kageyama Y"/>
            <person name="Nozu R"/>
            <person name="Adachi N"/>
            <person name="Nishimura O"/>
            <person name="Nakagawa R"/>
            <person name="Tanegashima C"/>
            <person name="Kiyatake I"/>
            <person name="Matsumoto R"/>
            <person name="Murakumo K"/>
            <person name="Nishida K"/>
            <person name="Terakita A"/>
            <person name="Kuratani S"/>
            <person name="Sato K"/>
            <person name="Hyodo S Kuraku.S."/>
        </authorList>
    </citation>
    <scope>NUCLEOTIDE SEQUENCE [LARGE SCALE GENOMIC DNA]</scope>
</reference>
<feature type="region of interest" description="Disordered" evidence="2">
    <location>
        <begin position="208"/>
        <end position="232"/>
    </location>
</feature>
<evidence type="ECO:0000313" key="4">
    <source>
        <dbReference type="Proteomes" id="UP000288216"/>
    </source>
</evidence>
<name>A0A401QAQ3_SCYTO</name>
<feature type="non-terminal residue" evidence="3">
    <location>
        <position position="1"/>
    </location>
</feature>
<dbReference type="GO" id="GO:0005634">
    <property type="term" value="C:nucleus"/>
    <property type="evidence" value="ECO:0007669"/>
    <property type="project" value="TreeGrafter"/>
</dbReference>
<accession>A0A401QAQ3</accession>
<dbReference type="OrthoDB" id="8434295at2759"/>
<proteinExistence type="predicted"/>
<dbReference type="STRING" id="75743.A0A401QAQ3"/>
<dbReference type="EMBL" id="BFAA01019479">
    <property type="protein sequence ID" value="GCB82465.1"/>
    <property type="molecule type" value="Genomic_DNA"/>
</dbReference>
<sequence length="253" mass="29865">AQEEAQILWRTKECHWMKQQEEMQHKLQRELQKAHKDKFQMKLVMEQKELEAGVQRHRIQELETMQLGLEQALKAEIQAHTDEQTVRSAHARLLQEEEEKLKELMKLRYDQQDLIQRTQHQQHITNKAEALQQAMEGLRETRHLNKQDLLVAERRRKRASLYVKHWNVQLNRLMKPVVPGVAQNQHSSDILSHRGGGAFTSEEFSFKKNNQDRNDDPKTSMQLSVETLESDSEDYENIEEYMKNVSLIGAKPP</sequence>
<evidence type="ECO:0000256" key="1">
    <source>
        <dbReference type="SAM" id="Coils"/>
    </source>
</evidence>
<evidence type="ECO:0000256" key="2">
    <source>
        <dbReference type="SAM" id="MobiDB-lite"/>
    </source>
</evidence>
<evidence type="ECO:0000313" key="3">
    <source>
        <dbReference type="EMBL" id="GCB82465.1"/>
    </source>
</evidence>
<gene>
    <name evidence="3" type="ORF">scyTo_0021619</name>
</gene>
<comment type="caution">
    <text evidence="3">The sequence shown here is derived from an EMBL/GenBank/DDBJ whole genome shotgun (WGS) entry which is preliminary data.</text>
</comment>
<organism evidence="3 4">
    <name type="scientific">Scyliorhinus torazame</name>
    <name type="common">Cloudy catshark</name>
    <name type="synonym">Catulus torazame</name>
    <dbReference type="NCBI Taxonomy" id="75743"/>
    <lineage>
        <taxon>Eukaryota</taxon>
        <taxon>Metazoa</taxon>
        <taxon>Chordata</taxon>
        <taxon>Craniata</taxon>
        <taxon>Vertebrata</taxon>
        <taxon>Chondrichthyes</taxon>
        <taxon>Elasmobranchii</taxon>
        <taxon>Galeomorphii</taxon>
        <taxon>Galeoidea</taxon>
        <taxon>Carcharhiniformes</taxon>
        <taxon>Scyliorhinidae</taxon>
        <taxon>Scyliorhinus</taxon>
    </lineage>
</organism>
<keyword evidence="4" id="KW-1185">Reference proteome</keyword>
<dbReference type="AlphaFoldDB" id="A0A401QAQ3"/>
<dbReference type="GO" id="GO:0005737">
    <property type="term" value="C:cytoplasm"/>
    <property type="evidence" value="ECO:0007669"/>
    <property type="project" value="TreeGrafter"/>
</dbReference>
<dbReference type="Proteomes" id="UP000288216">
    <property type="component" value="Unassembled WGS sequence"/>
</dbReference>
<dbReference type="PANTHER" id="PTHR14383:SF2">
    <property type="entry name" value="DIFFERENTIALLY EXPRESSED IN FDCP 6 HOMOLOG"/>
    <property type="match status" value="1"/>
</dbReference>
<protein>
    <submittedName>
        <fullName evidence="3">Uncharacterized protein</fullName>
    </submittedName>
</protein>
<feature type="coiled-coil region" evidence="1">
    <location>
        <begin position="87"/>
        <end position="141"/>
    </location>
</feature>